<gene>
    <name evidence="10" type="ORF">RND81_08G063300</name>
</gene>
<comment type="similarity">
    <text evidence="2 9">Belongs to the glycosyl hydrolase 28 family.</text>
</comment>
<dbReference type="Pfam" id="PF00295">
    <property type="entry name" value="Glyco_hydro_28"/>
    <property type="match status" value="1"/>
</dbReference>
<dbReference type="GO" id="GO:0005975">
    <property type="term" value="P:carbohydrate metabolic process"/>
    <property type="evidence" value="ECO:0007669"/>
    <property type="project" value="InterPro"/>
</dbReference>
<evidence type="ECO:0000256" key="1">
    <source>
        <dbReference type="ARBA" id="ARBA00004191"/>
    </source>
</evidence>
<evidence type="ECO:0008006" key="12">
    <source>
        <dbReference type="Google" id="ProtNLM"/>
    </source>
</evidence>
<keyword evidence="7" id="KW-0961">Cell wall biogenesis/degradation</keyword>
<keyword evidence="3" id="KW-0134">Cell wall</keyword>
<keyword evidence="11" id="KW-1185">Reference proteome</keyword>
<organism evidence="10 11">
    <name type="scientific">Saponaria officinalis</name>
    <name type="common">Common soapwort</name>
    <name type="synonym">Lychnis saponaria</name>
    <dbReference type="NCBI Taxonomy" id="3572"/>
    <lineage>
        <taxon>Eukaryota</taxon>
        <taxon>Viridiplantae</taxon>
        <taxon>Streptophyta</taxon>
        <taxon>Embryophyta</taxon>
        <taxon>Tracheophyta</taxon>
        <taxon>Spermatophyta</taxon>
        <taxon>Magnoliopsida</taxon>
        <taxon>eudicotyledons</taxon>
        <taxon>Gunneridae</taxon>
        <taxon>Pentapetalae</taxon>
        <taxon>Caryophyllales</taxon>
        <taxon>Caryophyllaceae</taxon>
        <taxon>Caryophylleae</taxon>
        <taxon>Saponaria</taxon>
    </lineage>
</organism>
<dbReference type="AlphaFoldDB" id="A0AAW1J5Q5"/>
<keyword evidence="6 9" id="KW-0326">Glycosidase</keyword>
<keyword evidence="5 9" id="KW-0378">Hydrolase</keyword>
<dbReference type="GO" id="GO:0004650">
    <property type="term" value="F:polygalacturonase activity"/>
    <property type="evidence" value="ECO:0007669"/>
    <property type="project" value="InterPro"/>
</dbReference>
<dbReference type="Gene3D" id="2.160.20.10">
    <property type="entry name" value="Single-stranded right-handed beta-helix, Pectin lyase-like"/>
    <property type="match status" value="1"/>
</dbReference>
<dbReference type="PROSITE" id="PS00502">
    <property type="entry name" value="POLYGALACTURONASE"/>
    <property type="match status" value="1"/>
</dbReference>
<evidence type="ECO:0000256" key="3">
    <source>
        <dbReference type="ARBA" id="ARBA00022512"/>
    </source>
</evidence>
<feature type="active site" evidence="8">
    <location>
        <position position="263"/>
    </location>
</feature>
<evidence type="ECO:0000256" key="2">
    <source>
        <dbReference type="ARBA" id="ARBA00008834"/>
    </source>
</evidence>
<dbReference type="GO" id="GO:0071555">
    <property type="term" value="P:cell wall organization"/>
    <property type="evidence" value="ECO:0007669"/>
    <property type="project" value="UniProtKB-KW"/>
</dbReference>
<dbReference type="InterPro" id="IPR011050">
    <property type="entry name" value="Pectin_lyase_fold/virulence"/>
</dbReference>
<evidence type="ECO:0000256" key="8">
    <source>
        <dbReference type="PROSITE-ProRule" id="PRU10052"/>
    </source>
</evidence>
<evidence type="ECO:0000313" key="10">
    <source>
        <dbReference type="EMBL" id="KAK9697820.1"/>
    </source>
</evidence>
<dbReference type="Proteomes" id="UP001443914">
    <property type="component" value="Unassembled WGS sequence"/>
</dbReference>
<dbReference type="EMBL" id="JBDFQZ010000008">
    <property type="protein sequence ID" value="KAK9697820.1"/>
    <property type="molecule type" value="Genomic_DNA"/>
</dbReference>
<dbReference type="InterPro" id="IPR000743">
    <property type="entry name" value="Glyco_hydro_28"/>
</dbReference>
<evidence type="ECO:0000313" key="11">
    <source>
        <dbReference type="Proteomes" id="UP001443914"/>
    </source>
</evidence>
<keyword evidence="4" id="KW-0964">Secreted</keyword>
<evidence type="ECO:0000256" key="5">
    <source>
        <dbReference type="ARBA" id="ARBA00022801"/>
    </source>
</evidence>
<reference evidence="10" key="1">
    <citation type="submission" date="2024-03" db="EMBL/GenBank/DDBJ databases">
        <title>WGS assembly of Saponaria officinalis var. Norfolk2.</title>
        <authorList>
            <person name="Jenkins J."/>
            <person name="Shu S."/>
            <person name="Grimwood J."/>
            <person name="Barry K."/>
            <person name="Goodstein D."/>
            <person name="Schmutz J."/>
            <person name="Leebens-Mack J."/>
            <person name="Osbourn A."/>
        </authorList>
    </citation>
    <scope>NUCLEOTIDE SEQUENCE [LARGE SCALE GENOMIC DNA]</scope>
    <source>
        <strain evidence="10">JIC</strain>
    </source>
</reference>
<comment type="subcellular location">
    <subcellularLocation>
        <location evidence="1">Secreted</location>
        <location evidence="1">Cell wall</location>
    </subcellularLocation>
</comment>
<evidence type="ECO:0000256" key="9">
    <source>
        <dbReference type="RuleBase" id="RU361169"/>
    </source>
</evidence>
<dbReference type="PANTHER" id="PTHR31375">
    <property type="match status" value="1"/>
</dbReference>
<evidence type="ECO:0000256" key="4">
    <source>
        <dbReference type="ARBA" id="ARBA00022525"/>
    </source>
</evidence>
<name>A0AAW1J5Q5_SAPOF</name>
<evidence type="ECO:0000256" key="7">
    <source>
        <dbReference type="ARBA" id="ARBA00023316"/>
    </source>
</evidence>
<dbReference type="InterPro" id="IPR012334">
    <property type="entry name" value="Pectin_lyas_fold"/>
</dbReference>
<dbReference type="SUPFAM" id="SSF51126">
    <property type="entry name" value="Pectin lyase-like"/>
    <property type="match status" value="1"/>
</dbReference>
<comment type="caution">
    <text evidence="10">The sequence shown here is derived from an EMBL/GenBank/DDBJ whole genome shotgun (WGS) entry which is preliminary data.</text>
</comment>
<sequence>MKTNFSHVTKFQDFCVSMLIFWVLCMNIAASYAFPNRNHFDVLDFGAINKISDDSSQAFLDAWGTVCNSEFENPTLLVPKWHTFLVNPIVFSGPCKPETINFEIQGEIVAPPLPSAWEKHDASQWLAFKGVSGLRVYGSGRINGQGFGWWNQSCKYHPGTSGCTKLAPTAVKFLRCNETSLSGIQFINSSQTHVTLFGCDEFRINALSIDAPGNSPNTDGIHLQHAHNVIITNTMIKSGDDCISIRDHTSNIDISNITCGPGHGVSIGSLGRGGSYVQVQSIHVKDVYFKGTTNGARIKTWQEGKGFVQRVIYENLFFNSVKNPLIIDQNYGAVKKGRVKENMGVWISDVTFKNIYGTSASKVGVNLNCSESIACTGLTLDSIMLWPALQLEEVTSYCSNAYGLAIGVVQPPSCLQDTSNVARIVDVLMHVRG</sequence>
<dbReference type="InterPro" id="IPR006626">
    <property type="entry name" value="PbH1"/>
</dbReference>
<dbReference type="SMART" id="SM00710">
    <property type="entry name" value="PbH1"/>
    <property type="match status" value="5"/>
</dbReference>
<proteinExistence type="inferred from homology"/>
<evidence type="ECO:0000256" key="6">
    <source>
        <dbReference type="ARBA" id="ARBA00023295"/>
    </source>
</evidence>
<protein>
    <recommendedName>
        <fullName evidence="12">Polygalacturonase</fullName>
    </recommendedName>
</protein>
<accession>A0AAW1J5Q5</accession>